<dbReference type="GO" id="GO:0008883">
    <property type="term" value="F:glutamyl-tRNA reductase activity"/>
    <property type="evidence" value="ECO:0007669"/>
    <property type="project" value="UniProtKB-UniRule"/>
</dbReference>
<feature type="binding site" evidence="9 11">
    <location>
        <position position="127"/>
    </location>
    <ligand>
        <name>substrate</name>
    </ligand>
</feature>
<comment type="miscellaneous">
    <text evidence="9">During catalysis, the active site Cys acts as a nucleophile attacking the alpha-carbonyl group of tRNA-bound glutamate with the formation of a thioester intermediate between enzyme and glutamate, and the concomitant release of tRNA(Glu). The thioester intermediate is finally reduced by direct hydride transfer from NADPH, to form the product GSA.</text>
</comment>
<dbReference type="InterPro" id="IPR000343">
    <property type="entry name" value="4pyrrol_synth_GluRdtase"/>
</dbReference>
<dbReference type="HAMAP" id="MF_00087">
    <property type="entry name" value="Glu_tRNA_reductase"/>
    <property type="match status" value="1"/>
</dbReference>
<dbReference type="FunFam" id="3.30.460.30:FF:000001">
    <property type="entry name" value="Glutamyl-tRNA reductase"/>
    <property type="match status" value="1"/>
</dbReference>
<dbReference type="PROSITE" id="PS00747">
    <property type="entry name" value="GLUTR"/>
    <property type="match status" value="1"/>
</dbReference>
<reference evidence="16 17" key="1">
    <citation type="submission" date="2023-10" db="EMBL/GenBank/DDBJ databases">
        <title>Rubellicoccus peritrichatus gen. nov., sp. nov., isolated from an algae of coral reef tank.</title>
        <authorList>
            <person name="Luo J."/>
        </authorList>
    </citation>
    <scope>NUCLEOTIDE SEQUENCE [LARGE SCALE GENOMIC DNA]</scope>
    <source>
        <strain evidence="16 17">CR14</strain>
    </source>
</reference>
<dbReference type="Proteomes" id="UP001304300">
    <property type="component" value="Chromosome"/>
</dbReference>
<evidence type="ECO:0000256" key="13">
    <source>
        <dbReference type="PIRSR" id="PIRSR000445-4"/>
    </source>
</evidence>
<evidence type="ECO:0000259" key="14">
    <source>
        <dbReference type="Pfam" id="PF01488"/>
    </source>
</evidence>
<feature type="domain" description="Glutamyl-tRNA reductase N-terminal" evidence="15">
    <location>
        <begin position="15"/>
        <end position="163"/>
    </location>
</feature>
<dbReference type="Gene3D" id="3.30.460.30">
    <property type="entry name" value="Glutamyl-tRNA reductase, N-terminal domain"/>
    <property type="match status" value="1"/>
</dbReference>
<keyword evidence="5 9" id="KW-0560">Oxidoreductase</keyword>
<feature type="binding site" evidence="9 11">
    <location>
        <begin position="121"/>
        <end position="123"/>
    </location>
    <ligand>
        <name>substrate</name>
    </ligand>
</feature>
<evidence type="ECO:0000256" key="12">
    <source>
        <dbReference type="PIRSR" id="PIRSR000445-3"/>
    </source>
</evidence>
<comment type="similarity">
    <text evidence="2 9">Belongs to the glutamyl-tRNA reductase family.</text>
</comment>
<feature type="site" description="Important for activity" evidence="9 13">
    <location>
        <position position="106"/>
    </location>
</feature>
<evidence type="ECO:0000256" key="1">
    <source>
        <dbReference type="ARBA" id="ARBA00005059"/>
    </source>
</evidence>
<evidence type="ECO:0000256" key="9">
    <source>
        <dbReference type="HAMAP-Rule" id="MF_00087"/>
    </source>
</evidence>
<dbReference type="Gene3D" id="3.40.50.720">
    <property type="entry name" value="NAD(P)-binding Rossmann-like Domain"/>
    <property type="match status" value="1"/>
</dbReference>
<dbReference type="PANTHER" id="PTHR43013">
    <property type="entry name" value="GLUTAMYL-TRNA REDUCTASE"/>
    <property type="match status" value="1"/>
</dbReference>
<dbReference type="CDD" id="cd05213">
    <property type="entry name" value="NAD_bind_Glutamyl_tRNA_reduct"/>
    <property type="match status" value="1"/>
</dbReference>
<evidence type="ECO:0000313" key="17">
    <source>
        <dbReference type="Proteomes" id="UP001304300"/>
    </source>
</evidence>
<feature type="binding site" evidence="9 11">
    <location>
        <begin position="57"/>
        <end position="60"/>
    </location>
    <ligand>
        <name>substrate</name>
    </ligand>
</feature>
<dbReference type="AlphaFoldDB" id="A0AAQ3QPP5"/>
<evidence type="ECO:0000259" key="15">
    <source>
        <dbReference type="Pfam" id="PF05201"/>
    </source>
</evidence>
<dbReference type="GO" id="GO:0019353">
    <property type="term" value="P:protoporphyrinogen IX biosynthetic process from glutamate"/>
    <property type="evidence" value="ECO:0007669"/>
    <property type="project" value="TreeGrafter"/>
</dbReference>
<comment type="catalytic activity">
    <reaction evidence="7 9">
        <text>(S)-4-amino-5-oxopentanoate + tRNA(Glu) + NADP(+) = L-glutamyl-tRNA(Glu) + NADPH + H(+)</text>
        <dbReference type="Rhea" id="RHEA:12344"/>
        <dbReference type="Rhea" id="RHEA-COMP:9663"/>
        <dbReference type="Rhea" id="RHEA-COMP:9680"/>
        <dbReference type="ChEBI" id="CHEBI:15378"/>
        <dbReference type="ChEBI" id="CHEBI:57501"/>
        <dbReference type="ChEBI" id="CHEBI:57783"/>
        <dbReference type="ChEBI" id="CHEBI:58349"/>
        <dbReference type="ChEBI" id="CHEBI:78442"/>
        <dbReference type="ChEBI" id="CHEBI:78520"/>
        <dbReference type="EC" id="1.2.1.70"/>
    </reaction>
</comment>
<dbReference type="Pfam" id="PF01488">
    <property type="entry name" value="Shikimate_DH"/>
    <property type="match status" value="1"/>
</dbReference>
<dbReference type="PANTHER" id="PTHR43013:SF1">
    <property type="entry name" value="GLUTAMYL-TRNA REDUCTASE"/>
    <property type="match status" value="1"/>
</dbReference>
<dbReference type="Pfam" id="PF05201">
    <property type="entry name" value="GlutR_N"/>
    <property type="match status" value="1"/>
</dbReference>
<comment type="subunit">
    <text evidence="9">Homodimer.</text>
</comment>
<evidence type="ECO:0000256" key="3">
    <source>
        <dbReference type="ARBA" id="ARBA00012970"/>
    </source>
</evidence>
<keyword evidence="4 9" id="KW-0521">NADP</keyword>
<proteinExistence type="inferred from homology"/>
<dbReference type="InterPro" id="IPR006151">
    <property type="entry name" value="Shikm_DH/Glu-tRNA_Rdtase"/>
</dbReference>
<dbReference type="RefSeq" id="WP_317831113.1">
    <property type="nucleotide sequence ID" value="NZ_CP136920.1"/>
</dbReference>
<dbReference type="FunFam" id="3.40.50.720:FF:000031">
    <property type="entry name" value="Glutamyl-tRNA reductase"/>
    <property type="match status" value="1"/>
</dbReference>
<evidence type="ECO:0000256" key="10">
    <source>
        <dbReference type="PIRSR" id="PIRSR000445-1"/>
    </source>
</evidence>
<dbReference type="InterPro" id="IPR036291">
    <property type="entry name" value="NAD(P)-bd_dom_sf"/>
</dbReference>
<dbReference type="GO" id="GO:0050661">
    <property type="term" value="F:NADP binding"/>
    <property type="evidence" value="ECO:0007669"/>
    <property type="project" value="InterPro"/>
</dbReference>
<evidence type="ECO:0000256" key="7">
    <source>
        <dbReference type="ARBA" id="ARBA00047464"/>
    </source>
</evidence>
<evidence type="ECO:0000256" key="8">
    <source>
        <dbReference type="ARBA" id="ARBA00068659"/>
    </source>
</evidence>
<dbReference type="InterPro" id="IPR018214">
    <property type="entry name" value="GluRdtase_CS"/>
</dbReference>
<dbReference type="InterPro" id="IPR015895">
    <property type="entry name" value="4pyrrol_synth_GluRdtase_N"/>
</dbReference>
<comment type="domain">
    <text evidence="9">Possesses an unusual extended V-shaped dimeric structure with each monomer consisting of three distinct domains arranged along a curved 'spinal' alpha-helix. The N-terminal catalytic domain specifically recognizes the glutamate moiety of the substrate. The second domain is the NADPH-binding domain, and the third C-terminal domain is responsible for dimerization.</text>
</comment>
<dbReference type="EMBL" id="CP136920">
    <property type="protein sequence ID" value="WOO39278.1"/>
    <property type="molecule type" value="Genomic_DNA"/>
</dbReference>
<dbReference type="SUPFAM" id="SSF51735">
    <property type="entry name" value="NAD(P)-binding Rossmann-fold domains"/>
    <property type="match status" value="1"/>
</dbReference>
<comment type="function">
    <text evidence="9">Catalyzes the NADPH-dependent reduction of glutamyl-tRNA(Glu) to glutamate 1-semialdehyde (GSA).</text>
</comment>
<comment type="pathway">
    <text evidence="1 9">Porphyrin-containing compound metabolism; protoporphyrin-IX biosynthesis; 5-aminolevulinate from L-glutamyl-tRNA(Glu): step 1/2.</text>
</comment>
<dbReference type="InterPro" id="IPR036343">
    <property type="entry name" value="GluRdtase_N_sf"/>
</dbReference>
<evidence type="ECO:0000256" key="11">
    <source>
        <dbReference type="PIRSR" id="PIRSR000445-2"/>
    </source>
</evidence>
<name>A0AAQ3QPP5_9BACT</name>
<feature type="binding site" evidence="9 12">
    <location>
        <begin position="196"/>
        <end position="201"/>
    </location>
    <ligand>
        <name>NADP(+)</name>
        <dbReference type="ChEBI" id="CHEBI:58349"/>
    </ligand>
</feature>
<feature type="binding site" evidence="9 11">
    <location>
        <position position="116"/>
    </location>
    <ligand>
        <name>substrate</name>
    </ligand>
</feature>
<accession>A0AAQ3QPP5</accession>
<organism evidence="16 17">
    <name type="scientific">Rubellicoccus peritrichatus</name>
    <dbReference type="NCBI Taxonomy" id="3080537"/>
    <lineage>
        <taxon>Bacteria</taxon>
        <taxon>Pseudomonadati</taxon>
        <taxon>Verrucomicrobiota</taxon>
        <taxon>Opitutia</taxon>
        <taxon>Puniceicoccales</taxon>
        <taxon>Cerasicoccaceae</taxon>
        <taxon>Rubellicoccus</taxon>
    </lineage>
</organism>
<feature type="active site" description="Nucleophile" evidence="9 10">
    <location>
        <position position="58"/>
    </location>
</feature>
<dbReference type="KEGG" id="puo:RZN69_11700"/>
<dbReference type="EC" id="1.2.1.70" evidence="3 9"/>
<sequence>MPDLSEKTQQLFLFGSSHRTAPLEVRERFAIPDESMADLYRELKTNADVAECMVLNTCNRVEIYGVAPNGFDEEKIYNLLEERHGIPAKQLAKFSFSLCDEEVVRHAFEVAAGIDSQMLGETEILGQVKASYATASELSATGPILNRLFQKSFQAAKWARTNTALGQGLVSIGNIAVDLAERVCGDLSNINLLLIGTGEAGQKTAQALVSRGVEQLTVISRNHERAYAIADEFGAASGATRDLDKFLPHTDVVIGSTTTEEPLITRKRLKPILRQRPSRPYFFIDLGVPRNIDPGVAKLNNTYLYGLDDLSDIANENMKSRMQEVERAKAGLAERAKLLWERLA</sequence>
<keyword evidence="6 9" id="KW-0627">Porphyrin biosynthesis</keyword>
<evidence type="ECO:0000256" key="5">
    <source>
        <dbReference type="ARBA" id="ARBA00023002"/>
    </source>
</evidence>
<evidence type="ECO:0000313" key="16">
    <source>
        <dbReference type="EMBL" id="WOO39278.1"/>
    </source>
</evidence>
<feature type="domain" description="Quinate/shikimate 5-dehydrogenase/glutamyl-tRNA reductase" evidence="14">
    <location>
        <begin position="178"/>
        <end position="313"/>
    </location>
</feature>
<evidence type="ECO:0000256" key="4">
    <source>
        <dbReference type="ARBA" id="ARBA00022857"/>
    </source>
</evidence>
<gene>
    <name evidence="9 16" type="primary">hemA</name>
    <name evidence="16" type="ORF">RZN69_11700</name>
</gene>
<keyword evidence="17" id="KW-1185">Reference proteome</keyword>
<evidence type="ECO:0000256" key="6">
    <source>
        <dbReference type="ARBA" id="ARBA00023244"/>
    </source>
</evidence>
<protein>
    <recommendedName>
        <fullName evidence="8 9">Glutamyl-tRNA reductase</fullName>
        <shortName evidence="9">GluTR</shortName>
        <ecNumber evidence="3 9">1.2.1.70</ecNumber>
    </recommendedName>
</protein>
<dbReference type="PIRSF" id="PIRSF000445">
    <property type="entry name" value="4pyrrol_synth_GluRdtase"/>
    <property type="match status" value="1"/>
</dbReference>
<dbReference type="NCBIfam" id="TIGR01035">
    <property type="entry name" value="hemA"/>
    <property type="match status" value="1"/>
</dbReference>
<dbReference type="SUPFAM" id="SSF69742">
    <property type="entry name" value="Glutamyl tRNA-reductase catalytic, N-terminal domain"/>
    <property type="match status" value="1"/>
</dbReference>
<evidence type="ECO:0000256" key="2">
    <source>
        <dbReference type="ARBA" id="ARBA00005916"/>
    </source>
</evidence>